<evidence type="ECO:0000313" key="2">
    <source>
        <dbReference type="EMBL" id="KUG05938.1"/>
    </source>
</evidence>
<accession>A0A9X0HHH0</accession>
<keyword evidence="1" id="KW-1133">Transmembrane helix</keyword>
<gene>
    <name evidence="2" type="ORF">ASU33_00715</name>
</gene>
<sequence length="437" mass="49643">MLPEAFRPVSYFLSEQLARLRTGTLTPLTDFYEQQRDIFSRWARRQFGTTPDSAHAVLREVLLEFYDQANDGRLSRWPTDLRAHLYGVARQILTATVTNTALPAESPLPASEADRRLLVLRTMRQLPYDSQLVLQQFYFHGSNFETLAVKLGYPNANVARRQKSDALRKLYEALQRLGAVGTAELLPHLTEVERASDGLMASAEQDEFDAQMMLDAELRQACLAYEQYAADLRWAAGRETLRLRLESLDRRVAQRMAAQQRISRRQRRQRVRLGAIAGALAVLLGSLVVLWPKRDTPTRAWANYDLQEPRLPATTTDGRPLLEQSMNLYHNGSYPAALHTLRRLPAGALGQDTFLFYNGLLLLRQEQPQQAESYFQRVSEMPNSPMAGRATFYLGLAHWQQQELPQAQAALQRAVGTAPSPHRNMAQRALREAGFQQ</sequence>
<keyword evidence="1" id="KW-0472">Membrane</keyword>
<dbReference type="Gene3D" id="1.25.40.10">
    <property type="entry name" value="Tetratricopeptide repeat domain"/>
    <property type="match status" value="1"/>
</dbReference>
<organism evidence="2 3">
    <name type="scientific">Solirubrum puertoriconensis</name>
    <dbReference type="NCBI Taxonomy" id="1751427"/>
    <lineage>
        <taxon>Bacteria</taxon>
        <taxon>Pseudomonadati</taxon>
        <taxon>Bacteroidota</taxon>
        <taxon>Cytophagia</taxon>
        <taxon>Cytophagales</taxon>
    </lineage>
</organism>
<name>A0A9X0HHH0_SOLP1</name>
<protein>
    <submittedName>
        <fullName evidence="2">Uncharacterized protein</fullName>
    </submittedName>
</protein>
<dbReference type="InterPro" id="IPR036388">
    <property type="entry name" value="WH-like_DNA-bd_sf"/>
</dbReference>
<dbReference type="Pfam" id="PF13432">
    <property type="entry name" value="TPR_16"/>
    <property type="match status" value="1"/>
</dbReference>
<feature type="transmembrane region" description="Helical" evidence="1">
    <location>
        <begin position="271"/>
        <end position="291"/>
    </location>
</feature>
<dbReference type="SUPFAM" id="SSF88659">
    <property type="entry name" value="Sigma3 and sigma4 domains of RNA polymerase sigma factors"/>
    <property type="match status" value="1"/>
</dbReference>
<comment type="caution">
    <text evidence="2">The sequence shown here is derived from an EMBL/GenBank/DDBJ whole genome shotgun (WGS) entry which is preliminary data.</text>
</comment>
<evidence type="ECO:0000256" key="1">
    <source>
        <dbReference type="SAM" id="Phobius"/>
    </source>
</evidence>
<dbReference type="Gene3D" id="1.10.10.10">
    <property type="entry name" value="Winged helix-like DNA-binding domain superfamily/Winged helix DNA-binding domain"/>
    <property type="match status" value="1"/>
</dbReference>
<proteinExistence type="predicted"/>
<evidence type="ECO:0000313" key="3">
    <source>
        <dbReference type="Proteomes" id="UP000054223"/>
    </source>
</evidence>
<dbReference type="SUPFAM" id="SSF48452">
    <property type="entry name" value="TPR-like"/>
    <property type="match status" value="1"/>
</dbReference>
<dbReference type="InterPro" id="IPR013324">
    <property type="entry name" value="RNA_pol_sigma_r3/r4-like"/>
</dbReference>
<keyword evidence="1" id="KW-0812">Transmembrane</keyword>
<keyword evidence="3" id="KW-1185">Reference proteome</keyword>
<dbReference type="EMBL" id="LNAL01000008">
    <property type="protein sequence ID" value="KUG05938.1"/>
    <property type="molecule type" value="Genomic_DNA"/>
</dbReference>
<dbReference type="InterPro" id="IPR011990">
    <property type="entry name" value="TPR-like_helical_dom_sf"/>
</dbReference>
<reference evidence="2 3" key="1">
    <citation type="submission" date="2015-11" db="EMBL/GenBank/DDBJ databases">
        <title>Solirubrum puertoriconensis gen. nov. an environmental bacteria isolated in Puerto Rico.</title>
        <authorList>
            <person name="Cuebas-Irizarry M.F."/>
            <person name="Montalvo-Rodriguez R."/>
        </authorList>
    </citation>
    <scope>NUCLEOTIDE SEQUENCE [LARGE SCALE GENOMIC DNA]</scope>
    <source>
        <strain evidence="2 3">MC1A</strain>
    </source>
</reference>
<dbReference type="Proteomes" id="UP000054223">
    <property type="component" value="Unassembled WGS sequence"/>
</dbReference>
<dbReference type="AlphaFoldDB" id="A0A9X0HHH0"/>